<dbReference type="AlphaFoldDB" id="A0A5E6WQW3"/>
<sequence>MMDIQNAADGKLKPGEASAIFLTLHADITDLYPYVQVPGSKTVGYPNPTYLAPGARRGLVRAIFAFIEGCMYFQRQMLLGSWGERLSEANRMALSELQIEVTGQGEVQARVMRTGALNLIRLTVRSFEGAVPGRLGIRCEGAGFEALARSVKVRDRLMHPKGIASLAVSDVEINDVVDAFLWVDDLQGAMTRASTEEMLKQLREEHGLELRIEFRNEAFGA</sequence>
<dbReference type="EMBL" id="LR700651">
    <property type="protein sequence ID" value="VVM16549.1"/>
    <property type="molecule type" value="Genomic_DNA"/>
</dbReference>
<organism evidence="1">
    <name type="scientific">Pseudomonas fluorescens</name>
    <dbReference type="NCBI Taxonomy" id="294"/>
    <lineage>
        <taxon>Bacteria</taxon>
        <taxon>Pseudomonadati</taxon>
        <taxon>Pseudomonadota</taxon>
        <taxon>Gammaproteobacteria</taxon>
        <taxon>Pseudomonadales</taxon>
        <taxon>Pseudomonadaceae</taxon>
        <taxon>Pseudomonas</taxon>
    </lineage>
</organism>
<accession>A0A5E6WQW3</accession>
<name>A0A5E6WQW3_PSEFL</name>
<gene>
    <name evidence="1" type="ORF">PS683_04888</name>
</gene>
<proteinExistence type="predicted"/>
<reference evidence="1" key="1">
    <citation type="submission" date="2019-09" db="EMBL/GenBank/DDBJ databases">
        <authorList>
            <person name="Chandra G."/>
            <person name="Truman W A."/>
        </authorList>
    </citation>
    <scope>NUCLEOTIDE SEQUENCE</scope>
    <source>
        <strain evidence="1">PS683</strain>
    </source>
</reference>
<evidence type="ECO:0000313" key="1">
    <source>
        <dbReference type="EMBL" id="VVM16549.1"/>
    </source>
</evidence>
<protein>
    <submittedName>
        <fullName evidence="1">Uncharacterized protein</fullName>
    </submittedName>
</protein>